<dbReference type="GO" id="GO:0016757">
    <property type="term" value="F:glycosyltransferase activity"/>
    <property type="evidence" value="ECO:0007669"/>
    <property type="project" value="InterPro"/>
</dbReference>
<comment type="caution">
    <text evidence="3">The sequence shown here is derived from an EMBL/GenBank/DDBJ whole genome shotgun (WGS) entry which is preliminary data.</text>
</comment>
<dbReference type="Gene3D" id="3.40.50.2000">
    <property type="entry name" value="Glycogen Phosphorylase B"/>
    <property type="match status" value="2"/>
</dbReference>
<gene>
    <name evidence="3" type="ORF">D7N80_06450</name>
</gene>
<reference evidence="3" key="1">
    <citation type="submission" date="2018-09" db="EMBL/GenBank/DDBJ databases">
        <authorList>
            <person name="Ashton P.M."/>
            <person name="Dallman T."/>
            <person name="Nair S."/>
            <person name="De Pinna E."/>
            <person name="Peters T."/>
            <person name="Grant K."/>
        </authorList>
    </citation>
    <scope>NUCLEOTIDE SEQUENCE [LARGE SCALE GENOMIC DNA]</scope>
    <source>
        <strain evidence="3">598938</strain>
    </source>
</reference>
<feature type="domain" description="Glycosyltransferase subfamily 4-like N-terminal" evidence="2">
    <location>
        <begin position="3"/>
        <end position="154"/>
    </location>
</feature>
<name>A0A403QE09_SALET</name>
<evidence type="ECO:0000259" key="1">
    <source>
        <dbReference type="Pfam" id="PF00534"/>
    </source>
</evidence>
<evidence type="ECO:0000259" key="2">
    <source>
        <dbReference type="Pfam" id="PF13439"/>
    </source>
</evidence>
<dbReference type="Proteomes" id="UP000885348">
    <property type="component" value="Unassembled WGS sequence"/>
</dbReference>
<organism evidence="3">
    <name type="scientific">Salmonella enterica I</name>
    <dbReference type="NCBI Taxonomy" id="59201"/>
    <lineage>
        <taxon>Bacteria</taxon>
        <taxon>Pseudomonadati</taxon>
        <taxon>Pseudomonadota</taxon>
        <taxon>Gammaproteobacteria</taxon>
        <taxon>Enterobacterales</taxon>
        <taxon>Enterobacteriaceae</taxon>
        <taxon>Salmonella</taxon>
    </lineage>
</organism>
<dbReference type="PANTHER" id="PTHR45947:SF3">
    <property type="entry name" value="SULFOQUINOVOSYL TRANSFERASE SQD2"/>
    <property type="match status" value="1"/>
</dbReference>
<proteinExistence type="predicted"/>
<protein>
    <submittedName>
        <fullName evidence="3">Glycosyltransferase</fullName>
    </submittedName>
</protein>
<sequence>MQVVELLLELKKRGHFVRLISLTPPVDLIDKLIRSKIPVVSLGIKSKLSLPLAAFKLAILIRKHSPNIVHAHMFHANILIRLVSAFFQSSIPVICTTHSVCEEAKFRKWLYRMTNKLCDLNTTVSDAARQRYINEKVFPTEKTLTVYNCINTDRFSIIEKQSSKRFCWITVGRLVKIKNQRLILQAMLELPNSDLIIIGEGDERLSLQTFIKENFLTERVTLLGKKDNPVDYYHNADAFVLTSNAEGFALVVAEAMACGLPVVATHCGGPSEIIGDGQNFGITISINDVHQLTVAMQQIESLDFEQRKGNSYRAREKVIEKFSVQKIVSQWENIYLRIQKNRN</sequence>
<dbReference type="Pfam" id="PF00534">
    <property type="entry name" value="Glycos_transf_1"/>
    <property type="match status" value="1"/>
</dbReference>
<dbReference type="AlphaFoldDB" id="A0A403QE09"/>
<evidence type="ECO:0000313" key="3">
    <source>
        <dbReference type="EMBL" id="MML52946.1"/>
    </source>
</evidence>
<dbReference type="SUPFAM" id="SSF53756">
    <property type="entry name" value="UDP-Glycosyltransferase/glycogen phosphorylase"/>
    <property type="match status" value="1"/>
</dbReference>
<dbReference type="InterPro" id="IPR001296">
    <property type="entry name" value="Glyco_trans_1"/>
</dbReference>
<dbReference type="EMBL" id="RVVJ01000006">
    <property type="protein sequence ID" value="MML52946.1"/>
    <property type="molecule type" value="Genomic_DNA"/>
</dbReference>
<dbReference type="InterPro" id="IPR050194">
    <property type="entry name" value="Glycosyltransferase_grp1"/>
</dbReference>
<accession>A0A403QE09</accession>
<dbReference type="PANTHER" id="PTHR45947">
    <property type="entry name" value="SULFOQUINOVOSYL TRANSFERASE SQD2"/>
    <property type="match status" value="1"/>
</dbReference>
<dbReference type="InterPro" id="IPR028098">
    <property type="entry name" value="Glyco_trans_4-like_N"/>
</dbReference>
<feature type="domain" description="Glycosyl transferase family 1" evidence="1">
    <location>
        <begin position="162"/>
        <end position="316"/>
    </location>
</feature>
<dbReference type="Pfam" id="PF13439">
    <property type="entry name" value="Glyco_transf_4"/>
    <property type="match status" value="1"/>
</dbReference>